<organism evidence="3 4">
    <name type="scientific">Marinobacter salexigens</name>
    <dbReference type="NCBI Taxonomy" id="1925763"/>
    <lineage>
        <taxon>Bacteria</taxon>
        <taxon>Pseudomonadati</taxon>
        <taxon>Pseudomonadota</taxon>
        <taxon>Gammaproteobacteria</taxon>
        <taxon>Pseudomonadales</taxon>
        <taxon>Marinobacteraceae</taxon>
        <taxon>Marinobacter</taxon>
    </lineage>
</organism>
<keyword evidence="1" id="KW-0812">Transmembrane</keyword>
<evidence type="ECO:0000313" key="4">
    <source>
        <dbReference type="Proteomes" id="UP000753376"/>
    </source>
</evidence>
<reference evidence="3 4" key="1">
    <citation type="submission" date="2021-05" db="EMBL/GenBank/DDBJ databases">
        <title>Draft genomes of bacteria isolated from model marine particles.</title>
        <authorList>
            <person name="Datta M.S."/>
            <person name="Schwartzman J.A."/>
            <person name="Enke T.N."/>
            <person name="Saavedra J."/>
            <person name="Cermak N."/>
            <person name="Cordero O.X."/>
        </authorList>
    </citation>
    <scope>NUCLEOTIDE SEQUENCE [LARGE SCALE GENOMIC DNA]</scope>
    <source>
        <strain evidence="3 4">D2M19</strain>
    </source>
</reference>
<dbReference type="Proteomes" id="UP000753376">
    <property type="component" value="Unassembled WGS sequence"/>
</dbReference>
<sequence>MSSSERPPPLPENCPESQPVRLIAVLTNAVWWLLLVVLVLLALYAGIGRQLTQNVDAFRDDLSQELSTRLGHEVRIGSLSSRWFWLDPSFTAQNIEVTNPDSGVRVVSLQHLTIRFDALASLMRFRIVFEDFEADGLELTLSQMDSGEVGVRGADFPEPLNNRFRYWLEVAGKWLSDPYIKVTRVNLGIRDNQGQLRHLDIPQLDLRYQQGLFRASGRAMQSATTQQLASFTLVGKHFFRGDFSGQLYLDVDSGRLFDGLIDEYQWRDIRVEGFDLGGEAWLTFRKGILQQVSGTVRTPYLQLGVDGESLAPLEDIGAQFGWRRHSAVMENPDEDSDRPETIGEWHLKQLAWTWDGDEVPPFSLKLLPEPGGITITADALPLRPLRRLTARLPILPPWAIDALNDYRPVGFLDGMKVRVPGSGDNTFEFSGRLRDSGVAAYDGAPAAGGVNGFIYVDQSAGYVRARSGVQPVTLSFPELFSGEWAFPELSATVAWRLDGPITRVYADDIRLSYGERTRLRGAFDLRLDEQGEDNLGLRVGVENGEASMLSAFVPQKVVDEGLYEWLTTAITKADVTSGVYYGHGQIGENSPSGSFVSSMWYEFESATVRYDDQWPEVTDATGRVDVQNGDTLVSLATGTTGGLALEPSTVAVTPEKEGALVRVDVSAPVPANAIVYWMANTPFGDMAGTEAANLKYGGSYKLDLAIDLPLKDKAPPVVEANIRTRDGSITYPNADLRWDRISGGLTYHSLKGFSGAPLRANFLDEPVSVALSQPGAASALRIEQIGILSVPSVLRMAGMDDQNSNGGDSGSGQYGLKGTFEYSAQLDISEERPPRLTVRSNLEGLTIDWPEPFSKEASQAAPLVAEIDTESDRGLGISGTWENRGTFELLWKDSGVQLTLEELYLGGQTLTNIELEALDLGDRWVLSTISERAIGRVDIPDDRSLITADFAAVRLVRDETAAKEAPELLTIEQQLEAFRSMDIGSWPDVDIAISDLRLNDESLGRWSFHIRPEHQRLNITGIEGRLKSIRLLGDMSWSVVDNRETSQFAGSITGGALADLGELFDAEVPLSNKQTNIELDLAWPGRPDEFELASLSGNVSFRLDDGVILESNNSAQVFRIFNLLNADTLWRRLKLDFSDLYERGVAFDAISGHARLEDGLLTMNPELQVVGPSGAFKLSGSTSLAQEVFDMRLVVVLPLTQNLPLAALLMGASAPIGGALFVLDKVLGDPLSRLTSATYNVTGTWDDPLVDLRSVFDTGD</sequence>
<feature type="transmembrane region" description="Helical" evidence="1">
    <location>
        <begin position="20"/>
        <end position="45"/>
    </location>
</feature>
<feature type="domain" description="YhdP central" evidence="2">
    <location>
        <begin position="23"/>
        <end position="897"/>
    </location>
</feature>
<comment type="caution">
    <text evidence="3">The sequence shown here is derived from an EMBL/GenBank/DDBJ whole genome shotgun (WGS) entry which is preliminary data.</text>
</comment>
<dbReference type="PANTHER" id="PTHR38690">
    <property type="entry name" value="PROTEASE-RELATED"/>
    <property type="match status" value="1"/>
</dbReference>
<dbReference type="PANTHER" id="PTHR38690:SF1">
    <property type="entry name" value="PROTEASE"/>
    <property type="match status" value="1"/>
</dbReference>
<evidence type="ECO:0000256" key="1">
    <source>
        <dbReference type="SAM" id="Phobius"/>
    </source>
</evidence>
<keyword evidence="4" id="KW-1185">Reference proteome</keyword>
<keyword evidence="1" id="KW-0472">Membrane</keyword>
<evidence type="ECO:0000313" key="3">
    <source>
        <dbReference type="EMBL" id="MBU2874808.1"/>
    </source>
</evidence>
<evidence type="ECO:0000259" key="2">
    <source>
        <dbReference type="Pfam" id="PF13116"/>
    </source>
</evidence>
<keyword evidence="1" id="KW-1133">Transmembrane helix</keyword>
<dbReference type="InterPro" id="IPR025263">
    <property type="entry name" value="YhdP_central"/>
</dbReference>
<gene>
    <name evidence="3" type="ORF">KO508_12440</name>
</gene>
<dbReference type="InterPro" id="IPR011836">
    <property type="entry name" value="YhdP"/>
</dbReference>
<dbReference type="RefSeq" id="WP_216008624.1">
    <property type="nucleotide sequence ID" value="NZ_JAHKPV010000019.1"/>
</dbReference>
<proteinExistence type="predicted"/>
<dbReference type="Pfam" id="PF13116">
    <property type="entry name" value="YhdP"/>
    <property type="match status" value="1"/>
</dbReference>
<accession>A0ABS6AC38</accession>
<protein>
    <recommendedName>
        <fullName evidence="2">YhdP central domain-containing protein</fullName>
    </recommendedName>
</protein>
<dbReference type="EMBL" id="JAHKPV010000019">
    <property type="protein sequence ID" value="MBU2874808.1"/>
    <property type="molecule type" value="Genomic_DNA"/>
</dbReference>
<name>A0ABS6AC38_9GAMM</name>